<gene>
    <name evidence="1" type="primary">orf145</name>
</gene>
<dbReference type="AlphaFoldDB" id="A0A345UBA2"/>
<dbReference type="RefSeq" id="YP_009511861.1">
    <property type="nucleotide sequence ID" value="NC_039148.1"/>
</dbReference>
<accession>A0A345UBA2</accession>
<proteinExistence type="predicted"/>
<organism evidence="1">
    <name type="scientific">Gracilaria gracilis</name>
    <name type="common">Red alga</name>
    <dbReference type="NCBI Taxonomy" id="2777"/>
    <lineage>
        <taxon>Eukaryota</taxon>
        <taxon>Rhodophyta</taxon>
        <taxon>Florideophyceae</taxon>
        <taxon>Rhodymeniophycidae</taxon>
        <taxon>Gracilariales</taxon>
        <taxon>Gracilariaceae</taxon>
        <taxon>Gracilaria</taxon>
    </lineage>
</organism>
<evidence type="ECO:0000313" key="1">
    <source>
        <dbReference type="EMBL" id="AXI97738.1"/>
    </source>
</evidence>
<dbReference type="GeneID" id="37624519"/>
<sequence>MNQFRLSSQCNFIEVFDSLDSSFLDNKRFLLANTLDCFQISSKFENLSKLIFIPHLFLECIATQKFFFLPERKQRSSLFLITTIRRLRVFLFLEMLLYSVFSIQQDTINSHKIKIASLDLFWPNIILDKFLIPTLIQKNFMICVK</sequence>
<geneLocation type="mitochondrion" evidence="1"/>
<name>A0A345UBA2_GRAGA</name>
<dbReference type="EMBL" id="MH396019">
    <property type="protein sequence ID" value="AXI97738.1"/>
    <property type="molecule type" value="Genomic_DNA"/>
</dbReference>
<keyword evidence="1" id="KW-0496">Mitochondrion</keyword>
<protein>
    <submittedName>
        <fullName evidence="1">Uncharacterized protein</fullName>
    </submittedName>
</protein>
<reference evidence="1" key="1">
    <citation type="submission" date="2018-05" db="EMBL/GenBank/DDBJ databases">
        <title>Organellar genomes of Gracilariaceae.</title>
        <authorList>
            <person name="Iha C."/>
            <person name="Oliveira M.C."/>
        </authorList>
    </citation>
    <scope>NUCLEOTIDE SEQUENCE</scope>
</reference>